<dbReference type="InterPro" id="IPR011055">
    <property type="entry name" value="Dup_hybrid_motif"/>
</dbReference>
<name>A0A7W6D3D5_9HYPH</name>
<organism evidence="10 11">
    <name type="scientific">Hansschlegelia beijingensis</name>
    <dbReference type="NCBI Taxonomy" id="1133344"/>
    <lineage>
        <taxon>Bacteria</taxon>
        <taxon>Pseudomonadati</taxon>
        <taxon>Pseudomonadota</taxon>
        <taxon>Alphaproteobacteria</taxon>
        <taxon>Hyphomicrobiales</taxon>
        <taxon>Methylopilaceae</taxon>
        <taxon>Hansschlegelia</taxon>
    </lineage>
</organism>
<keyword evidence="3" id="KW-0479">Metal-binding</keyword>
<feature type="coiled-coil region" evidence="7">
    <location>
        <begin position="30"/>
        <end position="74"/>
    </location>
</feature>
<evidence type="ECO:0000256" key="3">
    <source>
        <dbReference type="ARBA" id="ARBA00022723"/>
    </source>
</evidence>
<dbReference type="RefSeq" id="WP_183395271.1">
    <property type="nucleotide sequence ID" value="NZ_JACIDR010000003.1"/>
</dbReference>
<dbReference type="PANTHER" id="PTHR21666:SF288">
    <property type="entry name" value="CELL DIVISION PROTEIN YTFB"/>
    <property type="match status" value="1"/>
</dbReference>
<keyword evidence="4" id="KW-0378">Hydrolase</keyword>
<evidence type="ECO:0000256" key="5">
    <source>
        <dbReference type="ARBA" id="ARBA00022833"/>
    </source>
</evidence>
<dbReference type="EMBL" id="JACIDR010000003">
    <property type="protein sequence ID" value="MBB3973392.1"/>
    <property type="molecule type" value="Genomic_DNA"/>
</dbReference>
<feature type="domain" description="M23ase beta-sheet core" evidence="9">
    <location>
        <begin position="313"/>
        <end position="415"/>
    </location>
</feature>
<dbReference type="InterPro" id="IPR050570">
    <property type="entry name" value="Cell_wall_metabolism_enzyme"/>
</dbReference>
<feature type="coiled-coil region" evidence="7">
    <location>
        <begin position="177"/>
        <end position="256"/>
    </location>
</feature>
<dbReference type="GO" id="GO:0006508">
    <property type="term" value="P:proteolysis"/>
    <property type="evidence" value="ECO:0007669"/>
    <property type="project" value="UniProtKB-KW"/>
</dbReference>
<keyword evidence="6" id="KW-0482">Metalloprotease</keyword>
<dbReference type="Gene3D" id="2.70.70.10">
    <property type="entry name" value="Glucose Permease (Domain IIA)"/>
    <property type="match status" value="1"/>
</dbReference>
<dbReference type="CDD" id="cd12797">
    <property type="entry name" value="M23_peptidase"/>
    <property type="match status" value="1"/>
</dbReference>
<dbReference type="GO" id="GO:0046872">
    <property type="term" value="F:metal ion binding"/>
    <property type="evidence" value="ECO:0007669"/>
    <property type="project" value="UniProtKB-KW"/>
</dbReference>
<dbReference type="PANTHER" id="PTHR21666">
    <property type="entry name" value="PEPTIDASE-RELATED"/>
    <property type="match status" value="1"/>
</dbReference>
<keyword evidence="7" id="KW-0175">Coiled coil</keyword>
<gene>
    <name evidence="10" type="ORF">GGR24_002062</name>
</gene>
<feature type="signal peptide" evidence="8">
    <location>
        <begin position="1"/>
        <end position="24"/>
    </location>
</feature>
<protein>
    <submittedName>
        <fullName evidence="10">Septal ring factor EnvC (AmiA/AmiB activator)</fullName>
    </submittedName>
</protein>
<keyword evidence="2" id="KW-0645">Protease</keyword>
<evidence type="ECO:0000256" key="2">
    <source>
        <dbReference type="ARBA" id="ARBA00022670"/>
    </source>
</evidence>
<comment type="cofactor">
    <cofactor evidence="1">
        <name>Zn(2+)</name>
        <dbReference type="ChEBI" id="CHEBI:29105"/>
    </cofactor>
</comment>
<dbReference type="Proteomes" id="UP000528964">
    <property type="component" value="Unassembled WGS sequence"/>
</dbReference>
<dbReference type="SUPFAM" id="SSF51261">
    <property type="entry name" value="Duplicated hybrid motif"/>
    <property type="match status" value="1"/>
</dbReference>
<evidence type="ECO:0000256" key="4">
    <source>
        <dbReference type="ARBA" id="ARBA00022801"/>
    </source>
</evidence>
<keyword evidence="11" id="KW-1185">Reference proteome</keyword>
<reference evidence="10 11" key="1">
    <citation type="submission" date="2020-08" db="EMBL/GenBank/DDBJ databases">
        <title>Genomic Encyclopedia of Type Strains, Phase IV (KMG-IV): sequencing the most valuable type-strain genomes for metagenomic binning, comparative biology and taxonomic classification.</title>
        <authorList>
            <person name="Goeker M."/>
        </authorList>
    </citation>
    <scope>NUCLEOTIDE SEQUENCE [LARGE SCALE GENOMIC DNA]</scope>
    <source>
        <strain evidence="10 11">DSM 25481</strain>
    </source>
</reference>
<dbReference type="Gene3D" id="6.10.250.3150">
    <property type="match status" value="1"/>
</dbReference>
<keyword evidence="5" id="KW-0862">Zinc</keyword>
<comment type="caution">
    <text evidence="10">The sequence shown here is derived from an EMBL/GenBank/DDBJ whole genome shotgun (WGS) entry which is preliminary data.</text>
</comment>
<evidence type="ECO:0000259" key="9">
    <source>
        <dbReference type="Pfam" id="PF01551"/>
    </source>
</evidence>
<dbReference type="Pfam" id="PF01551">
    <property type="entry name" value="Peptidase_M23"/>
    <property type="match status" value="1"/>
</dbReference>
<dbReference type="InterPro" id="IPR016047">
    <property type="entry name" value="M23ase_b-sheet_dom"/>
</dbReference>
<evidence type="ECO:0000313" key="10">
    <source>
        <dbReference type="EMBL" id="MBB3973392.1"/>
    </source>
</evidence>
<accession>A0A7W6D3D5</accession>
<proteinExistence type="predicted"/>
<evidence type="ECO:0000313" key="11">
    <source>
        <dbReference type="Proteomes" id="UP000528964"/>
    </source>
</evidence>
<evidence type="ECO:0000256" key="8">
    <source>
        <dbReference type="SAM" id="SignalP"/>
    </source>
</evidence>
<feature type="chain" id="PRO_5030535046" evidence="8">
    <location>
        <begin position="25"/>
        <end position="429"/>
    </location>
</feature>
<evidence type="ECO:0000256" key="1">
    <source>
        <dbReference type="ARBA" id="ARBA00001947"/>
    </source>
</evidence>
<evidence type="ECO:0000256" key="6">
    <source>
        <dbReference type="ARBA" id="ARBA00023049"/>
    </source>
</evidence>
<sequence>MTSRPLRALLICLALAGAASAARAETTPASEAAARQREALEQARQSLKETQERRQRLAAEIEALKGERGKLQASLVDTATSIRERERQVEERAGRIGDLGESERQLKASLERRRGVLADVIAALQRMGRQPPPALLVRPDDALEAIRSAILLGAVVPDMRAEAESLASDLREMARLKEMLTSERDAMAGELKQLGEERERLAALVDERQRQLGQREGDLSAEASKAATIAHNVSDLEALIARMEQEQAARAAAEAAKTPPAAPGGGRDLAALQNSARLAPAIPFAEARGMLPLPVAGKRLRTFGQRNPSGGEEQGVSFAAAPGASVTAPSDGWVVYAGPFRSYGELLILNAGGGYHILLAGMERITVGLNQFVLAGEPVGTMRGEASPSGQAATSPTARPVLYVEFRKDRGTIDPSPWWAGTPGEKVGG</sequence>
<dbReference type="GO" id="GO:0004222">
    <property type="term" value="F:metalloendopeptidase activity"/>
    <property type="evidence" value="ECO:0007669"/>
    <property type="project" value="TreeGrafter"/>
</dbReference>
<dbReference type="AlphaFoldDB" id="A0A7W6D3D5"/>
<keyword evidence="8" id="KW-0732">Signal</keyword>
<evidence type="ECO:0000256" key="7">
    <source>
        <dbReference type="SAM" id="Coils"/>
    </source>
</evidence>